<proteinExistence type="predicted"/>
<gene>
    <name evidence="2" type="ORF">IAI61_12210</name>
</gene>
<keyword evidence="3" id="KW-1185">Reference proteome</keyword>
<dbReference type="SUPFAM" id="SSF56634">
    <property type="entry name" value="Heme-dependent catalase-like"/>
    <property type="match status" value="1"/>
</dbReference>
<evidence type="ECO:0000313" key="3">
    <source>
        <dbReference type="Proteomes" id="UP001518989"/>
    </source>
</evidence>
<feature type="compositionally biased region" description="Basic and acidic residues" evidence="1">
    <location>
        <begin position="12"/>
        <end position="21"/>
    </location>
</feature>
<dbReference type="Gene3D" id="2.40.180.10">
    <property type="entry name" value="Catalase core domain"/>
    <property type="match status" value="1"/>
</dbReference>
<dbReference type="Proteomes" id="UP001518989">
    <property type="component" value="Unassembled WGS sequence"/>
</dbReference>
<dbReference type="InterPro" id="IPR020835">
    <property type="entry name" value="Catalase_sf"/>
</dbReference>
<evidence type="ECO:0000256" key="1">
    <source>
        <dbReference type="SAM" id="MobiDB-lite"/>
    </source>
</evidence>
<dbReference type="RefSeq" id="WP_207417540.1">
    <property type="nucleotide sequence ID" value="NZ_CP061177.1"/>
</dbReference>
<name>A0ABS3KQQ2_9PROT</name>
<dbReference type="PANTHER" id="PTHR36195">
    <property type="entry name" value="DOMAIN PROTEIN, PUTATIVE (AFU_ORTHOLOGUE AFUA_5G01990)-RELATED-RELATED"/>
    <property type="match status" value="1"/>
</dbReference>
<feature type="region of interest" description="Disordered" evidence="1">
    <location>
        <begin position="1"/>
        <end position="21"/>
    </location>
</feature>
<dbReference type="EMBL" id="JACTNG010000006">
    <property type="protein sequence ID" value="MBO1079794.1"/>
    <property type="molecule type" value="Genomic_DNA"/>
</dbReference>
<accession>A0ABS3KQQ2</accession>
<reference evidence="2 3" key="1">
    <citation type="submission" date="2020-09" db="EMBL/GenBank/DDBJ databases">
        <title>Roseomonas.</title>
        <authorList>
            <person name="Zhu W."/>
        </authorList>
    </citation>
    <scope>NUCLEOTIDE SEQUENCE [LARGE SCALE GENOMIC DNA]</scope>
    <source>
        <strain evidence="2 3">573</strain>
    </source>
</reference>
<organism evidence="2 3">
    <name type="scientific">Roseomonas haemaphysalidis</name>
    <dbReference type="NCBI Taxonomy" id="2768162"/>
    <lineage>
        <taxon>Bacteria</taxon>
        <taxon>Pseudomonadati</taxon>
        <taxon>Pseudomonadota</taxon>
        <taxon>Alphaproteobacteria</taxon>
        <taxon>Acetobacterales</taxon>
        <taxon>Roseomonadaceae</taxon>
        <taxon>Roseomonas</taxon>
    </lineage>
</organism>
<feature type="region of interest" description="Disordered" evidence="1">
    <location>
        <begin position="347"/>
        <end position="366"/>
    </location>
</feature>
<evidence type="ECO:0000313" key="2">
    <source>
        <dbReference type="EMBL" id="MBO1079794.1"/>
    </source>
</evidence>
<sequence length="366" mass="39542">MADQRPPIRYSDSIETRPEGEDRAIEGIIASMTQETRTVAEREKHAVRASHAKASAVLKGTLTVLDGLPPELRQGLFANPGRHDVAVRLAQGPGEDLDDSVSTHRGMAIKVFGVEGEKLPGHENGQTQDFVLATGPVFPNADAAGFLTAIKGLEKGAGMPQGVKAAVSTVAGAVNKVVKAVTGGDSPLLDFFGHSPRHPLVDSYYSQAALRYGDHVAKIAAVPVSAGQAALGDDPLDTSKNPNTFRDATVDYFTREDAEFEIRVQLCTDLDSMPVEDASVEWPEEQSPYRAVARLRLPRQPAMSPARHAYMNERMSFRPAHSLAAHRPLGSLMRARLRTYAALAATRQRMNGTQPAEPRDISQIPD</sequence>
<comment type="caution">
    <text evidence="2">The sequence shown here is derived from an EMBL/GenBank/DDBJ whole genome shotgun (WGS) entry which is preliminary data.</text>
</comment>
<dbReference type="CDD" id="cd08152">
    <property type="entry name" value="y4iL_like"/>
    <property type="match status" value="1"/>
</dbReference>
<dbReference type="PANTHER" id="PTHR36195:SF4">
    <property type="entry name" value="DOMAIN PROTEIN, PUTATIVE (AFU_ORTHOLOGUE AFUA_5G01990)-RELATED"/>
    <property type="match status" value="1"/>
</dbReference>
<protein>
    <submittedName>
        <fullName evidence="2">Catalase family protein</fullName>
    </submittedName>
</protein>